<evidence type="ECO:0000313" key="4">
    <source>
        <dbReference type="Proteomes" id="UP001497522"/>
    </source>
</evidence>
<dbReference type="Proteomes" id="UP001497522">
    <property type="component" value="Chromosome 2"/>
</dbReference>
<protein>
    <submittedName>
        <fullName evidence="3">Uncharacterized protein</fullName>
    </submittedName>
</protein>
<organism evidence="3 4">
    <name type="scientific">Sphagnum jensenii</name>
    <dbReference type="NCBI Taxonomy" id="128206"/>
    <lineage>
        <taxon>Eukaryota</taxon>
        <taxon>Viridiplantae</taxon>
        <taxon>Streptophyta</taxon>
        <taxon>Embryophyta</taxon>
        <taxon>Bryophyta</taxon>
        <taxon>Sphagnophytina</taxon>
        <taxon>Sphagnopsida</taxon>
        <taxon>Sphagnales</taxon>
        <taxon>Sphagnaceae</taxon>
        <taxon>Sphagnum</taxon>
    </lineage>
</organism>
<feature type="signal peptide" evidence="2">
    <location>
        <begin position="1"/>
        <end position="34"/>
    </location>
</feature>
<evidence type="ECO:0000313" key="3">
    <source>
        <dbReference type="EMBL" id="CAK9871653.1"/>
    </source>
</evidence>
<sequence>MGCSRSGRGRGPEIMTSSFVVCFLLLQFLSSSSSLPFHLEIENENSPNFSGDGEIDGASSNSMMNSLRWIGSLRAVAKNWIVRSGVTSSDPDPAADAAQGEHQEAGREGTTGDAAVVHRRWSSEPASCWKTVLQTSGLIKERLNEKIFFLERLFHRVASFFSNFFFGHESKRHLQVELLHAERLQKKEKKQQHAAVVHDDFMIKHLQQDGRIISHDHHVPAGPACTTLRQKLASIVTKIVLEGMMESTHTTQSIHALKKNLKYMVGDLMELEIVKQLCDVPQAGSDSMSSSSFSSPCEQKFCDVFLSDPKIGILMAFSALKINPVKAAMDPQAVVNSLGTPPSPLHYHNYFHKRRVPSQAERKWLFKLAQTKKQLSHIIIQGVERLITKQNIVEAQKHASLSSSSSSATSAKHNRNFLNYLFTVARSFDGELNPCKACLRQEIFRWKRLTPKVLAVTCSSESSATHPSLTAACEFVKENKLVATTMFAYNLKIWERAAEACKSRVLNSCDFPRGLFRGHWQLLKQQQQQQQQPVHHTRGGGKTTTTTTHHQQQQQQHSITMQVHNRNNTGRTPGVLHHVLQPHTKALNSLTTESVIKLATATEMLSWHDEHAREQPGTPSPQMHKLVFIRSIRYHHQHHPAITNCASSELASFPEGTATAAGSGSGVSLKDQFLMLGDLFKQQEQQAVEAVRSSVAKFLPKGGNKTLRIVGKFSRNFELVRKHRDSSQFDTTVL</sequence>
<feature type="chain" id="PRO_5045982804" evidence="2">
    <location>
        <begin position="35"/>
        <end position="734"/>
    </location>
</feature>
<dbReference type="EMBL" id="OZ023703">
    <property type="protein sequence ID" value="CAK9871653.1"/>
    <property type="molecule type" value="Genomic_DNA"/>
</dbReference>
<proteinExistence type="predicted"/>
<reference evidence="3 4" key="1">
    <citation type="submission" date="2024-03" db="EMBL/GenBank/DDBJ databases">
        <authorList>
            <consortium name="ELIXIR-Norway"/>
            <consortium name="Elixir Norway"/>
        </authorList>
    </citation>
    <scope>NUCLEOTIDE SEQUENCE [LARGE SCALE GENOMIC DNA]</scope>
</reference>
<keyword evidence="4" id="KW-1185">Reference proteome</keyword>
<name>A0ABP1B8Z3_9BRYO</name>
<feature type="compositionally biased region" description="Low complexity" evidence="1">
    <location>
        <begin position="543"/>
        <end position="557"/>
    </location>
</feature>
<feature type="region of interest" description="Disordered" evidence="1">
    <location>
        <begin position="87"/>
        <end position="112"/>
    </location>
</feature>
<accession>A0ABP1B8Z3</accession>
<evidence type="ECO:0000256" key="2">
    <source>
        <dbReference type="SAM" id="SignalP"/>
    </source>
</evidence>
<feature type="region of interest" description="Disordered" evidence="1">
    <location>
        <begin position="526"/>
        <end position="559"/>
    </location>
</feature>
<gene>
    <name evidence="3" type="ORF">CSSPJE1EN2_LOCUS14321</name>
</gene>
<evidence type="ECO:0000256" key="1">
    <source>
        <dbReference type="SAM" id="MobiDB-lite"/>
    </source>
</evidence>
<keyword evidence="2" id="KW-0732">Signal</keyword>